<dbReference type="OrthoDB" id="6918910at2759"/>
<proteinExistence type="predicted"/>
<dbReference type="EMBL" id="CAJQZP010001167">
    <property type="protein sequence ID" value="CAG5024834.1"/>
    <property type="molecule type" value="Genomic_DNA"/>
</dbReference>
<accession>A0A8S3XJQ0</accession>
<evidence type="ECO:0000313" key="2">
    <source>
        <dbReference type="Proteomes" id="UP000691718"/>
    </source>
</evidence>
<reference evidence="1" key="1">
    <citation type="submission" date="2021-04" db="EMBL/GenBank/DDBJ databases">
        <authorList>
            <person name="Tunstrom K."/>
        </authorList>
    </citation>
    <scope>NUCLEOTIDE SEQUENCE</scope>
</reference>
<keyword evidence="2" id="KW-1185">Reference proteome</keyword>
<evidence type="ECO:0000313" key="1">
    <source>
        <dbReference type="EMBL" id="CAG5024834.1"/>
    </source>
</evidence>
<gene>
    <name evidence="1" type="ORF">PAPOLLO_LOCUS18209</name>
</gene>
<dbReference type="Proteomes" id="UP000691718">
    <property type="component" value="Unassembled WGS sequence"/>
</dbReference>
<protein>
    <submittedName>
        <fullName evidence="1">(apollo) hypothetical protein</fullName>
    </submittedName>
</protein>
<name>A0A8S3XJQ0_PARAO</name>
<dbReference type="AlphaFoldDB" id="A0A8S3XJQ0"/>
<sequence length="77" mass="9063">MDKTNKFLEYQKDPDFFNIVKTSIEKELCNMKKIVDEINQMRVEAAYLESDLMTIVDAETWEDITEFIGLAPLKKEN</sequence>
<comment type="caution">
    <text evidence="1">The sequence shown here is derived from an EMBL/GenBank/DDBJ whole genome shotgun (WGS) entry which is preliminary data.</text>
</comment>
<organism evidence="1 2">
    <name type="scientific">Parnassius apollo</name>
    <name type="common">Apollo butterfly</name>
    <name type="synonym">Papilio apollo</name>
    <dbReference type="NCBI Taxonomy" id="110799"/>
    <lineage>
        <taxon>Eukaryota</taxon>
        <taxon>Metazoa</taxon>
        <taxon>Ecdysozoa</taxon>
        <taxon>Arthropoda</taxon>
        <taxon>Hexapoda</taxon>
        <taxon>Insecta</taxon>
        <taxon>Pterygota</taxon>
        <taxon>Neoptera</taxon>
        <taxon>Endopterygota</taxon>
        <taxon>Lepidoptera</taxon>
        <taxon>Glossata</taxon>
        <taxon>Ditrysia</taxon>
        <taxon>Papilionoidea</taxon>
        <taxon>Papilionidae</taxon>
        <taxon>Parnassiinae</taxon>
        <taxon>Parnassini</taxon>
        <taxon>Parnassius</taxon>
        <taxon>Parnassius</taxon>
    </lineage>
</organism>